<reference evidence="1" key="1">
    <citation type="journal article" date="2015" name="Nature">
        <title>Complex archaea that bridge the gap between prokaryotes and eukaryotes.</title>
        <authorList>
            <person name="Spang A."/>
            <person name="Saw J.H."/>
            <person name="Jorgensen S.L."/>
            <person name="Zaremba-Niedzwiedzka K."/>
            <person name="Martijn J."/>
            <person name="Lind A.E."/>
            <person name="van Eijk R."/>
            <person name="Schleper C."/>
            <person name="Guy L."/>
            <person name="Ettema T.J."/>
        </authorList>
    </citation>
    <scope>NUCLEOTIDE SEQUENCE</scope>
</reference>
<evidence type="ECO:0000313" key="1">
    <source>
        <dbReference type="EMBL" id="KKM66868.1"/>
    </source>
</evidence>
<feature type="non-terminal residue" evidence="1">
    <location>
        <position position="239"/>
    </location>
</feature>
<proteinExistence type="predicted"/>
<accession>A0A0F9JBF7</accession>
<dbReference type="AlphaFoldDB" id="A0A0F9JBF7"/>
<name>A0A0F9JBF7_9ZZZZ</name>
<gene>
    <name evidence="1" type="ORF">LCGC14_1476820</name>
</gene>
<protein>
    <submittedName>
        <fullName evidence="1">Uncharacterized protein</fullName>
    </submittedName>
</protein>
<sequence>MPPTTARKVLRQEIIKKLYKPRYPIVSTTTATAGDTTSLDDTALAGGGHDTDYIGAWIFIAETTAGSPALGEISRVTNVNLSASPATLDPLAPAFTDEVQTGMDYEIHYKYHPSVIHDKITEVLDDLETGYLLPLTDIVDGDMEDDPATNFAVGGTETVAAETTIVLHGRKSLKLTAGADDDYAKSTTSNFYPGSTRLFASTDCYITAGDSVKLILYDETNSANIETAESDETGWVHLE</sequence>
<dbReference type="EMBL" id="LAZR01010452">
    <property type="protein sequence ID" value="KKM66868.1"/>
    <property type="molecule type" value="Genomic_DNA"/>
</dbReference>
<comment type="caution">
    <text evidence="1">The sequence shown here is derived from an EMBL/GenBank/DDBJ whole genome shotgun (WGS) entry which is preliminary data.</text>
</comment>
<organism evidence="1">
    <name type="scientific">marine sediment metagenome</name>
    <dbReference type="NCBI Taxonomy" id="412755"/>
    <lineage>
        <taxon>unclassified sequences</taxon>
        <taxon>metagenomes</taxon>
        <taxon>ecological metagenomes</taxon>
    </lineage>
</organism>